<comment type="similarity">
    <text evidence="1">Belongs to the helicase family. RecQ subfamily.</text>
</comment>
<organism evidence="7 8">
    <name type="scientific">Paramuricea clavata</name>
    <name type="common">Red gorgonian</name>
    <name type="synonym">Violescent sea-whip</name>
    <dbReference type="NCBI Taxonomy" id="317549"/>
    <lineage>
        <taxon>Eukaryota</taxon>
        <taxon>Metazoa</taxon>
        <taxon>Cnidaria</taxon>
        <taxon>Anthozoa</taxon>
        <taxon>Octocorallia</taxon>
        <taxon>Malacalcyonacea</taxon>
        <taxon>Plexauridae</taxon>
        <taxon>Paramuricea</taxon>
    </lineage>
</organism>
<dbReference type="EC" id="5.6.2.4" evidence="5"/>
<dbReference type="GO" id="GO:0043138">
    <property type="term" value="F:3'-5' DNA helicase activity"/>
    <property type="evidence" value="ECO:0007669"/>
    <property type="project" value="UniProtKB-EC"/>
</dbReference>
<proteinExistence type="inferred from homology"/>
<comment type="caution">
    <text evidence="7">The sequence shown here is derived from an EMBL/GenBank/DDBJ whole genome shotgun (WGS) entry which is preliminary data.</text>
</comment>
<dbReference type="OrthoDB" id="10261556at2759"/>
<dbReference type="Gene3D" id="3.40.50.300">
    <property type="entry name" value="P-loop containing nucleotide triphosphate hydrolases"/>
    <property type="match status" value="1"/>
</dbReference>
<comment type="catalytic activity">
    <reaction evidence="4">
        <text>Couples ATP hydrolysis with the unwinding of duplex DNA by translocating in the 3'-5' direction.</text>
        <dbReference type="EC" id="5.6.2.4"/>
    </reaction>
</comment>
<dbReference type="Pfam" id="PF16124">
    <property type="entry name" value="RecQ_Zn_bind"/>
    <property type="match status" value="1"/>
</dbReference>
<gene>
    <name evidence="7" type="ORF">PACLA_8A046943</name>
</gene>
<evidence type="ECO:0000313" key="8">
    <source>
        <dbReference type="Proteomes" id="UP001152795"/>
    </source>
</evidence>
<dbReference type="InterPro" id="IPR032284">
    <property type="entry name" value="RecQ_Zn-bd"/>
</dbReference>
<accession>A0A6S7JWR5</accession>
<dbReference type="GO" id="GO:0005694">
    <property type="term" value="C:chromosome"/>
    <property type="evidence" value="ECO:0007669"/>
    <property type="project" value="TreeGrafter"/>
</dbReference>
<evidence type="ECO:0000256" key="2">
    <source>
        <dbReference type="ARBA" id="ARBA00023125"/>
    </source>
</evidence>
<evidence type="ECO:0000259" key="6">
    <source>
        <dbReference type="Pfam" id="PF16124"/>
    </source>
</evidence>
<evidence type="ECO:0000313" key="7">
    <source>
        <dbReference type="EMBL" id="CAB4037335.1"/>
    </source>
</evidence>
<evidence type="ECO:0000256" key="1">
    <source>
        <dbReference type="ARBA" id="ARBA00005446"/>
    </source>
</evidence>
<keyword evidence="3" id="KW-0413">Isomerase</keyword>
<reference evidence="7" key="1">
    <citation type="submission" date="2020-04" db="EMBL/GenBank/DDBJ databases">
        <authorList>
            <person name="Alioto T."/>
            <person name="Alioto T."/>
            <person name="Gomez Garrido J."/>
        </authorList>
    </citation>
    <scope>NUCLEOTIDE SEQUENCE</scope>
    <source>
        <strain evidence="7">A484AB</strain>
    </source>
</reference>
<dbReference type="GO" id="GO:0009378">
    <property type="term" value="F:four-way junction helicase activity"/>
    <property type="evidence" value="ECO:0007669"/>
    <property type="project" value="TreeGrafter"/>
</dbReference>
<dbReference type="GO" id="GO:0005737">
    <property type="term" value="C:cytoplasm"/>
    <property type="evidence" value="ECO:0007669"/>
    <property type="project" value="TreeGrafter"/>
</dbReference>
<name>A0A6S7JWR5_PARCT</name>
<evidence type="ECO:0000256" key="4">
    <source>
        <dbReference type="ARBA" id="ARBA00034617"/>
    </source>
</evidence>
<evidence type="ECO:0000256" key="3">
    <source>
        <dbReference type="ARBA" id="ARBA00023235"/>
    </source>
</evidence>
<dbReference type="EMBL" id="CACRXK020022963">
    <property type="protein sequence ID" value="CAB4037335.1"/>
    <property type="molecule type" value="Genomic_DNA"/>
</dbReference>
<dbReference type="Proteomes" id="UP001152795">
    <property type="component" value="Unassembled WGS sequence"/>
</dbReference>
<sequence>MRFLSMVPSTMPKGKSMSELGLMVMPMSFVLLSHLAWVLIKKMCGFVLYMSFPESLEDYYQEIGRAGKDGEPAACTLFFKHEDRSFHLHNIVKIEDKEYQKHNYNLLNQIVNYCDNNMCRHKQILLYFEENVAECEDKCDFCTSNKTVELKDRTSVSKIIVQEFGSAKPHYRQRNGRKQLQRLIFHLIVIGIIKEEPAGTADRPSVVLATGNTKKLMDG</sequence>
<keyword evidence="7" id="KW-0378">Hydrolase</keyword>
<keyword evidence="7" id="KW-0067">ATP-binding</keyword>
<dbReference type="PANTHER" id="PTHR13710:SF105">
    <property type="entry name" value="ATP-DEPENDENT DNA HELICASE Q1"/>
    <property type="match status" value="1"/>
</dbReference>
<dbReference type="AlphaFoldDB" id="A0A6S7JWR5"/>
<evidence type="ECO:0000256" key="5">
    <source>
        <dbReference type="ARBA" id="ARBA00034808"/>
    </source>
</evidence>
<keyword evidence="7" id="KW-0547">Nucleotide-binding</keyword>
<dbReference type="PANTHER" id="PTHR13710">
    <property type="entry name" value="DNA HELICASE RECQ FAMILY MEMBER"/>
    <property type="match status" value="1"/>
</dbReference>
<keyword evidence="8" id="KW-1185">Reference proteome</keyword>
<dbReference type="GO" id="GO:0003677">
    <property type="term" value="F:DNA binding"/>
    <property type="evidence" value="ECO:0007669"/>
    <property type="project" value="UniProtKB-KW"/>
</dbReference>
<dbReference type="SUPFAM" id="SSF52540">
    <property type="entry name" value="P-loop containing nucleoside triphosphate hydrolases"/>
    <property type="match status" value="1"/>
</dbReference>
<dbReference type="GO" id="GO:0000724">
    <property type="term" value="P:double-strand break repair via homologous recombination"/>
    <property type="evidence" value="ECO:0007669"/>
    <property type="project" value="TreeGrafter"/>
</dbReference>
<protein>
    <recommendedName>
        <fullName evidence="5">DNA 3'-5' helicase</fullName>
        <ecNumber evidence="5">5.6.2.4</ecNumber>
    </recommendedName>
</protein>
<keyword evidence="7" id="KW-0347">Helicase</keyword>
<feature type="domain" description="ATP-dependent DNA helicase RecQ zinc-binding" evidence="6">
    <location>
        <begin position="94"/>
        <end position="143"/>
    </location>
</feature>
<keyword evidence="2" id="KW-0238">DNA-binding</keyword>
<dbReference type="InterPro" id="IPR027417">
    <property type="entry name" value="P-loop_NTPase"/>
</dbReference>